<keyword evidence="1" id="KW-0805">Transcription regulation</keyword>
<keyword evidence="2" id="KW-0238">DNA-binding</keyword>
<evidence type="ECO:0000313" key="6">
    <source>
        <dbReference type="EMBL" id="GED24797.1"/>
    </source>
</evidence>
<dbReference type="SMART" id="SM00346">
    <property type="entry name" value="HTH_ICLR"/>
    <property type="match status" value="1"/>
</dbReference>
<dbReference type="Gene3D" id="1.10.10.10">
    <property type="entry name" value="Winged helix-like DNA-binding domain superfamily/Winged helix DNA-binding domain"/>
    <property type="match status" value="1"/>
</dbReference>
<dbReference type="Pfam" id="PF09339">
    <property type="entry name" value="HTH_IclR"/>
    <property type="match status" value="1"/>
</dbReference>
<dbReference type="InterPro" id="IPR014757">
    <property type="entry name" value="Tscrpt_reg_IclR_C"/>
</dbReference>
<gene>
    <name evidence="6" type="primary">kipR</name>
    <name evidence="6" type="ORF">BAG01nite_08990</name>
</gene>
<evidence type="ECO:0000259" key="4">
    <source>
        <dbReference type="PROSITE" id="PS51077"/>
    </source>
</evidence>
<dbReference type="PANTHER" id="PTHR30136:SF24">
    <property type="entry name" value="HTH-TYPE TRANSCRIPTIONAL REPRESSOR ALLR"/>
    <property type="match status" value="1"/>
</dbReference>
<dbReference type="InterPro" id="IPR036390">
    <property type="entry name" value="WH_DNA-bd_sf"/>
</dbReference>
<dbReference type="Gene3D" id="3.30.450.40">
    <property type="match status" value="1"/>
</dbReference>
<dbReference type="SUPFAM" id="SSF46785">
    <property type="entry name" value="Winged helix' DNA-binding domain"/>
    <property type="match status" value="1"/>
</dbReference>
<dbReference type="Pfam" id="PF01614">
    <property type="entry name" value="IclR_C"/>
    <property type="match status" value="1"/>
</dbReference>
<evidence type="ECO:0000259" key="5">
    <source>
        <dbReference type="PROSITE" id="PS51078"/>
    </source>
</evidence>
<evidence type="ECO:0000256" key="1">
    <source>
        <dbReference type="ARBA" id="ARBA00023015"/>
    </source>
</evidence>
<keyword evidence="3" id="KW-0804">Transcription</keyword>
<dbReference type="InterPro" id="IPR050707">
    <property type="entry name" value="HTH_MetabolicPath_Reg"/>
</dbReference>
<protein>
    <submittedName>
        <fullName evidence="6">HTH-type transcriptional regulator KipR</fullName>
    </submittedName>
</protein>
<proteinExistence type="predicted"/>
<accession>A0ABQ0SLS9</accession>
<comment type="caution">
    <text evidence="6">The sequence shown here is derived from an EMBL/GenBank/DDBJ whole genome shotgun (WGS) entry which is preliminary data.</text>
</comment>
<evidence type="ECO:0000313" key="7">
    <source>
        <dbReference type="Proteomes" id="UP000317180"/>
    </source>
</evidence>
<feature type="domain" description="IclR-ED" evidence="5">
    <location>
        <begin position="80"/>
        <end position="263"/>
    </location>
</feature>
<dbReference type="Proteomes" id="UP000317180">
    <property type="component" value="Unassembled WGS sequence"/>
</dbReference>
<dbReference type="PROSITE" id="PS51077">
    <property type="entry name" value="HTH_ICLR"/>
    <property type="match status" value="1"/>
</dbReference>
<sequence length="269" mass="30420">MDKNNQIAGMEKSMIQNQNKTVVKSMELLNLFIDHDRLSLNEMVELTNMPKTSIHRMIGSLEGMGFLQRGEDGKFSLGLLFLQFGQLVSERLDIRQLALPVMSALRDEVEEAVNLIVRDGKEAIYIEKLDTPHPVRLYTKIGRRSPLYAGACSRIILSFLEEKEREQYLREVELAPIGRGTITDRDELRKAVADAREKGYTISYSELENDTVAVAAPIFDHMGRLHAGISIAGPQERFTEERLPTLIAHLTAAAERISTALGWRRARRS</sequence>
<dbReference type="EMBL" id="BJOD01000008">
    <property type="protein sequence ID" value="GED24797.1"/>
    <property type="molecule type" value="Genomic_DNA"/>
</dbReference>
<name>A0ABQ0SLS9_9BACL</name>
<organism evidence="6 7">
    <name type="scientific">Brevibacillus agri</name>
    <dbReference type="NCBI Taxonomy" id="51101"/>
    <lineage>
        <taxon>Bacteria</taxon>
        <taxon>Bacillati</taxon>
        <taxon>Bacillota</taxon>
        <taxon>Bacilli</taxon>
        <taxon>Bacillales</taxon>
        <taxon>Paenibacillaceae</taxon>
        <taxon>Brevibacillus</taxon>
    </lineage>
</organism>
<evidence type="ECO:0000256" key="3">
    <source>
        <dbReference type="ARBA" id="ARBA00023163"/>
    </source>
</evidence>
<dbReference type="InterPro" id="IPR036388">
    <property type="entry name" value="WH-like_DNA-bd_sf"/>
</dbReference>
<dbReference type="InterPro" id="IPR029016">
    <property type="entry name" value="GAF-like_dom_sf"/>
</dbReference>
<evidence type="ECO:0000256" key="2">
    <source>
        <dbReference type="ARBA" id="ARBA00023125"/>
    </source>
</evidence>
<dbReference type="PROSITE" id="PS51078">
    <property type="entry name" value="ICLR_ED"/>
    <property type="match status" value="1"/>
</dbReference>
<feature type="domain" description="HTH iclR-type" evidence="4">
    <location>
        <begin position="19"/>
        <end position="79"/>
    </location>
</feature>
<dbReference type="InterPro" id="IPR005471">
    <property type="entry name" value="Tscrpt_reg_IclR_N"/>
</dbReference>
<reference evidence="6 7" key="1">
    <citation type="submission" date="2019-06" db="EMBL/GenBank/DDBJ databases">
        <title>Whole genome shotgun sequence of Brevibacillus agri NBRC 15538.</title>
        <authorList>
            <person name="Hosoyama A."/>
            <person name="Uohara A."/>
            <person name="Ohji S."/>
            <person name="Ichikawa N."/>
        </authorList>
    </citation>
    <scope>NUCLEOTIDE SEQUENCE [LARGE SCALE GENOMIC DNA]</scope>
    <source>
        <strain evidence="6 7">NBRC 15538</strain>
    </source>
</reference>
<dbReference type="PANTHER" id="PTHR30136">
    <property type="entry name" value="HELIX-TURN-HELIX TRANSCRIPTIONAL REGULATOR, ICLR FAMILY"/>
    <property type="match status" value="1"/>
</dbReference>
<dbReference type="SUPFAM" id="SSF55781">
    <property type="entry name" value="GAF domain-like"/>
    <property type="match status" value="1"/>
</dbReference>
<keyword evidence="7" id="KW-1185">Reference proteome</keyword>